<dbReference type="EMBL" id="QXGC01000703">
    <property type="protein sequence ID" value="KAE9223985.1"/>
    <property type="molecule type" value="Genomic_DNA"/>
</dbReference>
<dbReference type="Proteomes" id="UP000440367">
    <property type="component" value="Unassembled WGS sequence"/>
</dbReference>
<keyword evidence="10" id="KW-1185">Reference proteome</keyword>
<evidence type="ECO:0000313" key="6">
    <source>
        <dbReference type="EMBL" id="KAE9223985.1"/>
    </source>
</evidence>
<evidence type="ECO:0000313" key="16">
    <source>
        <dbReference type="Proteomes" id="UP000486351"/>
    </source>
</evidence>
<evidence type="ECO:0000313" key="15">
    <source>
        <dbReference type="Proteomes" id="UP000476176"/>
    </source>
</evidence>
<dbReference type="EMBL" id="QXFZ01003883">
    <property type="protein sequence ID" value="KAE9066606.1"/>
    <property type="molecule type" value="Genomic_DNA"/>
</dbReference>
<evidence type="ECO:0000313" key="14">
    <source>
        <dbReference type="Proteomes" id="UP000460718"/>
    </source>
</evidence>
<dbReference type="EMBL" id="QXGF01002275">
    <property type="protein sequence ID" value="KAE8925393.1"/>
    <property type="molecule type" value="Genomic_DNA"/>
</dbReference>
<accession>A0A6A3VYA7</accession>
<dbReference type="Proteomes" id="UP000441208">
    <property type="component" value="Unassembled WGS sequence"/>
</dbReference>
<evidence type="ECO:0000313" key="7">
    <source>
        <dbReference type="EMBL" id="KAE9275766.1"/>
    </source>
</evidence>
<dbReference type="Proteomes" id="UP000460718">
    <property type="component" value="Unassembled WGS sequence"/>
</dbReference>
<evidence type="ECO:0000313" key="5">
    <source>
        <dbReference type="EMBL" id="KAE9179552.1"/>
    </source>
</evidence>
<evidence type="ECO:0000313" key="10">
    <source>
        <dbReference type="Proteomes" id="UP000433483"/>
    </source>
</evidence>
<evidence type="ECO:0000313" key="13">
    <source>
        <dbReference type="Proteomes" id="UP000441208"/>
    </source>
</evidence>
<evidence type="ECO:0000313" key="1">
    <source>
        <dbReference type="EMBL" id="KAE8925393.1"/>
    </source>
</evidence>
<dbReference type="EMBL" id="QXGB01002274">
    <property type="protein sequence ID" value="KAE9179552.1"/>
    <property type="molecule type" value="Genomic_DNA"/>
</dbReference>
<evidence type="ECO:0000313" key="9">
    <source>
        <dbReference type="Proteomes" id="UP000429523"/>
    </source>
</evidence>
<gene>
    <name evidence="8" type="ORF">PF001_g18407</name>
    <name evidence="4" type="ORF">PF002_g28995</name>
    <name evidence="6" type="ORF">PF004_g12356</name>
    <name evidence="5" type="ORF">PF005_g23641</name>
    <name evidence="3" type="ORF">PF007_g28384</name>
    <name evidence="7" type="ORF">PF008_g29265</name>
    <name evidence="1" type="ORF">PF009_g24397</name>
    <name evidence="2" type="ORF">PF011_g14230</name>
</gene>
<dbReference type="Proteomes" id="UP000437068">
    <property type="component" value="Unassembled WGS sequence"/>
</dbReference>
<name>A0A6A3VYA7_9STRA</name>
<evidence type="ECO:0000313" key="2">
    <source>
        <dbReference type="EMBL" id="KAE9000330.1"/>
    </source>
</evidence>
<comment type="caution">
    <text evidence="4">The sequence shown here is derived from an EMBL/GenBank/DDBJ whole genome shotgun (WGS) entry which is preliminary data.</text>
</comment>
<dbReference type="Proteomes" id="UP000486351">
    <property type="component" value="Unassembled WGS sequence"/>
</dbReference>
<dbReference type="EMBL" id="QXFY01004718">
    <property type="protein sequence ID" value="KAE9275766.1"/>
    <property type="molecule type" value="Genomic_DNA"/>
</dbReference>
<dbReference type="EMBL" id="QXFW01000911">
    <property type="protein sequence ID" value="KAE9000330.1"/>
    <property type="molecule type" value="Genomic_DNA"/>
</dbReference>
<dbReference type="Proteomes" id="UP000433483">
    <property type="component" value="Unassembled WGS sequence"/>
</dbReference>
<evidence type="ECO:0000313" key="3">
    <source>
        <dbReference type="EMBL" id="KAE9066606.1"/>
    </source>
</evidence>
<dbReference type="AlphaFoldDB" id="A0A6A3VYA7"/>
<protein>
    <submittedName>
        <fullName evidence="4">Uncharacterized protein</fullName>
    </submittedName>
</protein>
<dbReference type="Proteomes" id="UP000476176">
    <property type="component" value="Unassembled WGS sequence"/>
</dbReference>
<organism evidence="4 12">
    <name type="scientific">Phytophthora fragariae</name>
    <dbReference type="NCBI Taxonomy" id="53985"/>
    <lineage>
        <taxon>Eukaryota</taxon>
        <taxon>Sar</taxon>
        <taxon>Stramenopiles</taxon>
        <taxon>Oomycota</taxon>
        <taxon>Peronosporomycetes</taxon>
        <taxon>Peronosporales</taxon>
        <taxon>Peronosporaceae</taxon>
        <taxon>Phytophthora</taxon>
    </lineage>
</organism>
<proteinExistence type="predicted"/>
<evidence type="ECO:0000313" key="12">
    <source>
        <dbReference type="Proteomes" id="UP000440367"/>
    </source>
</evidence>
<dbReference type="EMBL" id="QXGE01001401">
    <property type="protein sequence ID" value="KAE9293118.1"/>
    <property type="molecule type" value="Genomic_DNA"/>
</dbReference>
<reference evidence="9 10" key="1">
    <citation type="submission" date="2018-08" db="EMBL/GenBank/DDBJ databases">
        <title>Genomic investigation of the strawberry pathogen Phytophthora fragariae indicates pathogenicity is determined by transcriptional variation in three key races.</title>
        <authorList>
            <person name="Adams T.M."/>
            <person name="Armitage A.D."/>
            <person name="Sobczyk M.K."/>
            <person name="Bates H.J."/>
            <person name="Dunwell J.M."/>
            <person name="Nellist C.F."/>
            <person name="Harrison R.J."/>
        </authorList>
    </citation>
    <scope>NUCLEOTIDE SEQUENCE [LARGE SCALE GENOMIC DNA]</scope>
    <source>
        <strain evidence="8 11">A4</strain>
        <strain evidence="4 12">BC-1</strain>
        <strain evidence="6 15">BC-23</strain>
        <strain evidence="5 10">NOV-27</strain>
        <strain evidence="3 13">NOV-71</strain>
        <strain evidence="7 16">NOV-77</strain>
        <strain evidence="1 9">NOV-9</strain>
        <strain evidence="2 14">SCRP245</strain>
    </source>
</reference>
<evidence type="ECO:0000313" key="11">
    <source>
        <dbReference type="Proteomes" id="UP000437068"/>
    </source>
</evidence>
<evidence type="ECO:0000313" key="4">
    <source>
        <dbReference type="EMBL" id="KAE9174611.1"/>
    </source>
</evidence>
<dbReference type="EMBL" id="QXGD01003778">
    <property type="protein sequence ID" value="KAE9174611.1"/>
    <property type="molecule type" value="Genomic_DNA"/>
</dbReference>
<dbReference type="Proteomes" id="UP000429523">
    <property type="component" value="Unassembled WGS sequence"/>
</dbReference>
<sequence>MCSILRPNCNYELPRGNTNKKQDAAAQFSYFETLDNDINMRLRRFR</sequence>
<evidence type="ECO:0000313" key="8">
    <source>
        <dbReference type="EMBL" id="KAE9293118.1"/>
    </source>
</evidence>